<feature type="compositionally biased region" description="Basic and acidic residues" evidence="1">
    <location>
        <begin position="120"/>
        <end position="132"/>
    </location>
</feature>
<protein>
    <recommendedName>
        <fullName evidence="4">Transmembrane protein</fullName>
    </recommendedName>
</protein>
<dbReference type="EMBL" id="JAVRRA010002838">
    <property type="protein sequence ID" value="KAK5277137.1"/>
    <property type="molecule type" value="Genomic_DNA"/>
</dbReference>
<name>A0ABR0M230_9PEZI</name>
<comment type="caution">
    <text evidence="2">The sequence shown here is derived from an EMBL/GenBank/DDBJ whole genome shotgun (WGS) entry which is preliminary data.</text>
</comment>
<accession>A0ABR0M230</accession>
<sequence length="132" mass="15110">MPAPLAKGIIIAASVLVAAGIAFYENPQVREWIEQSRRKIAMALNNLSEDSLPQTREEEAAAREATYNSPEAEERRRQGREYLARRTREMFEMRRRREENKQRGEATGGMSGSFDTLVNDDGRLREQHTVDT</sequence>
<evidence type="ECO:0000313" key="2">
    <source>
        <dbReference type="EMBL" id="KAK5277137.1"/>
    </source>
</evidence>
<organism evidence="2 3">
    <name type="scientific">Cryomyces antarcticus</name>
    <dbReference type="NCBI Taxonomy" id="329879"/>
    <lineage>
        <taxon>Eukaryota</taxon>
        <taxon>Fungi</taxon>
        <taxon>Dikarya</taxon>
        <taxon>Ascomycota</taxon>
        <taxon>Pezizomycotina</taxon>
        <taxon>Dothideomycetes</taxon>
        <taxon>Dothideomycetes incertae sedis</taxon>
        <taxon>Cryomyces</taxon>
    </lineage>
</organism>
<evidence type="ECO:0000256" key="1">
    <source>
        <dbReference type="SAM" id="MobiDB-lite"/>
    </source>
</evidence>
<feature type="compositionally biased region" description="Basic and acidic residues" evidence="1">
    <location>
        <begin position="72"/>
        <end position="104"/>
    </location>
</feature>
<feature type="non-terminal residue" evidence="2">
    <location>
        <position position="132"/>
    </location>
</feature>
<evidence type="ECO:0000313" key="3">
    <source>
        <dbReference type="Proteomes" id="UP001357485"/>
    </source>
</evidence>
<evidence type="ECO:0008006" key="4">
    <source>
        <dbReference type="Google" id="ProtNLM"/>
    </source>
</evidence>
<gene>
    <name evidence="2" type="ORF">LTR16_010191</name>
</gene>
<keyword evidence="3" id="KW-1185">Reference proteome</keyword>
<proteinExistence type="predicted"/>
<dbReference type="Proteomes" id="UP001357485">
    <property type="component" value="Unassembled WGS sequence"/>
</dbReference>
<reference evidence="2 3" key="1">
    <citation type="submission" date="2023-08" db="EMBL/GenBank/DDBJ databases">
        <title>Black Yeasts Isolated from many extreme environments.</title>
        <authorList>
            <person name="Coleine C."/>
            <person name="Stajich J.E."/>
            <person name="Selbmann L."/>
        </authorList>
    </citation>
    <scope>NUCLEOTIDE SEQUENCE [LARGE SCALE GENOMIC DNA]</scope>
    <source>
        <strain evidence="2 3">CCFEE 536</strain>
    </source>
</reference>
<feature type="region of interest" description="Disordered" evidence="1">
    <location>
        <begin position="48"/>
        <end position="132"/>
    </location>
</feature>